<keyword evidence="2" id="KW-1185">Reference proteome</keyword>
<gene>
    <name evidence="1" type="ORF">EH243_08245</name>
</gene>
<organism evidence="1 2">
    <name type="scientific">Amphritea opalescens</name>
    <dbReference type="NCBI Taxonomy" id="2490544"/>
    <lineage>
        <taxon>Bacteria</taxon>
        <taxon>Pseudomonadati</taxon>
        <taxon>Pseudomonadota</taxon>
        <taxon>Gammaproteobacteria</taxon>
        <taxon>Oceanospirillales</taxon>
        <taxon>Oceanospirillaceae</taxon>
        <taxon>Amphritea</taxon>
    </lineage>
</organism>
<dbReference type="AlphaFoldDB" id="A0A430KRK3"/>
<evidence type="ECO:0000313" key="1">
    <source>
        <dbReference type="EMBL" id="RTE66100.1"/>
    </source>
</evidence>
<protein>
    <submittedName>
        <fullName evidence="1">Uncharacterized protein</fullName>
    </submittedName>
</protein>
<proteinExistence type="predicted"/>
<dbReference type="EMBL" id="RQXW01000006">
    <property type="protein sequence ID" value="RTE66100.1"/>
    <property type="molecule type" value="Genomic_DNA"/>
</dbReference>
<evidence type="ECO:0000313" key="2">
    <source>
        <dbReference type="Proteomes" id="UP000283087"/>
    </source>
</evidence>
<comment type="caution">
    <text evidence="1">The sequence shown here is derived from an EMBL/GenBank/DDBJ whole genome shotgun (WGS) entry which is preliminary data.</text>
</comment>
<dbReference type="Proteomes" id="UP000283087">
    <property type="component" value="Unassembled WGS sequence"/>
</dbReference>
<accession>A0A430KRK3</accession>
<sequence length="139" mass="16055">MDVVYDKIANMIGLLHEKGYADIYIYSGMSASGMYWQYCIGHLDNGRWPNDNIIVQDSVQTEGQVEWSEDTASIEELCDNFIEFYRLRKPGESRLNSDYVAWYKEVLATLDSQQPLAFYADYTASHKDLLRDAPGYSQR</sequence>
<name>A0A430KRK3_9GAMM</name>
<dbReference type="OrthoDB" id="6379714at2"/>
<dbReference type="RefSeq" id="WP_126158173.1">
    <property type="nucleotide sequence ID" value="NZ_RQXW01000006.1"/>
</dbReference>
<reference evidence="1 2" key="1">
    <citation type="submission" date="2018-11" db="EMBL/GenBank/DDBJ databases">
        <title>The draft genome sequence of Amphritea opalescens ANRC-JH13T.</title>
        <authorList>
            <person name="Fang Z."/>
            <person name="Zhang Y."/>
            <person name="Han X."/>
        </authorList>
    </citation>
    <scope>NUCLEOTIDE SEQUENCE [LARGE SCALE GENOMIC DNA]</scope>
    <source>
        <strain evidence="1 2">ANRC-JH13</strain>
    </source>
</reference>